<dbReference type="AlphaFoldDB" id="A0A4Q9LZH2"/>
<proteinExistence type="predicted"/>
<gene>
    <name evidence="1" type="ORF">CWI38_0356p0020</name>
</gene>
<accession>A0A4Q9LZH2</accession>
<protein>
    <submittedName>
        <fullName evidence="1">Uncharacterized protein</fullName>
    </submittedName>
</protein>
<organism evidence="1 2">
    <name type="scientific">Hamiltosporidium tvaerminnensis</name>
    <dbReference type="NCBI Taxonomy" id="1176355"/>
    <lineage>
        <taxon>Eukaryota</taxon>
        <taxon>Fungi</taxon>
        <taxon>Fungi incertae sedis</taxon>
        <taxon>Microsporidia</taxon>
        <taxon>Dubosqiidae</taxon>
        <taxon>Hamiltosporidium</taxon>
    </lineage>
</organism>
<comment type="caution">
    <text evidence="1">The sequence shown here is derived from an EMBL/GenBank/DDBJ whole genome shotgun (WGS) entry which is preliminary data.</text>
</comment>
<dbReference type="VEuPathDB" id="MicrosporidiaDB:CWI38_0356p0020"/>
<evidence type="ECO:0000313" key="2">
    <source>
        <dbReference type="Proteomes" id="UP000292282"/>
    </source>
</evidence>
<keyword evidence="2" id="KW-1185">Reference proteome</keyword>
<name>A0A4Q9LZH2_9MICR</name>
<reference evidence="1 2" key="1">
    <citation type="submission" date="2017-12" db="EMBL/GenBank/DDBJ databases">
        <authorList>
            <person name="Pombert J.-F."/>
            <person name="Haag K.L."/>
            <person name="Ebert D."/>
        </authorList>
    </citation>
    <scope>NUCLEOTIDE SEQUENCE [LARGE SCALE GENOMIC DNA]</scope>
    <source>
        <strain evidence="1">IL-G-3</strain>
    </source>
</reference>
<sequence>MISIRAMYDDKKSVNDFLKYFEKVKDYLNGILLCLCFPKQINRIILTIFLFQNHLYCLKVKFIELTGKEVFNMQKNSDTYFLCVNTGSFMKLQDSLCLESPLAASNSKNDLIILYPNDIKISFDFLDKLILQNKVEVIVYMKSNDFPIFAYFIKILQDYDNIIMQIDPQIFFEILKYLNIFRVKRNKNYNILIKTLVYYSVISNMDFVKDATFLILNHKEYNNLQVRDLIECFLKLILMNKTYIYKMFHKYHPIEFSHILRQHKEHKIKDNFVCIDLVACHLYKRLLKANSLDKWNMMMNIFLIDKLYTNFCVYENELDSETILLLLPKILISFTATIKQAELPLFDKLHQLGFFKTVKNVKIINIGLRFKLFLEKLQYFENVEKLALEFLTVNFEEDMVFIENSVVLKSIKVLKLFFCRSLPLLYKASSIYLSGTKDNIIVDLSSDLEISDIENKYEIFSTYNLYNYLCGIDLNLHKKYYTSTYFSKIFNYKLIKRLKINLKNVKDNCLNCYEFLESFNNLKKLYFENIKLTDKLLKVILNSNHLTSVIFFKFKVFDITKDGIISNFYNESVIYIKLIQLVDTLNSNFFIFLSKFKNLKCLFFNLHILGDSNDKNYFIEDRISKLNISKLKNLENLPLLKCVRYQNNFEIGNKTSFSILRVLSYFFNLENLEELTYSIGCLYTEDIIVFSKFKVLKYLRLSIQKKLSSFDILNEILQLNIKNTIIKLDLVAEKLEKFEIFSILNFKRLKILEIGIFLESGKYKESLESLIGMNLIYFNIYRFLPLPIWLGCGLYKQNIFTNS</sequence>
<evidence type="ECO:0000313" key="1">
    <source>
        <dbReference type="EMBL" id="TBU13707.1"/>
    </source>
</evidence>
<dbReference type="EMBL" id="PITK01000356">
    <property type="protein sequence ID" value="TBU13707.1"/>
    <property type="molecule type" value="Genomic_DNA"/>
</dbReference>
<dbReference type="Proteomes" id="UP000292282">
    <property type="component" value="Unassembled WGS sequence"/>
</dbReference>